<evidence type="ECO:0000313" key="2">
    <source>
        <dbReference type="Proteomes" id="UP000607653"/>
    </source>
</evidence>
<proteinExistence type="predicted"/>
<reference evidence="1 2" key="1">
    <citation type="journal article" date="2020" name="Mol. Biol. Evol.">
        <title>Distinct Expression and Methylation Patterns for Genes with Different Fates following a Single Whole-Genome Duplication in Flowering Plants.</title>
        <authorList>
            <person name="Shi T."/>
            <person name="Rahmani R.S."/>
            <person name="Gugger P.F."/>
            <person name="Wang M."/>
            <person name="Li H."/>
            <person name="Zhang Y."/>
            <person name="Li Z."/>
            <person name="Wang Q."/>
            <person name="Van de Peer Y."/>
            <person name="Marchal K."/>
            <person name="Chen J."/>
        </authorList>
    </citation>
    <scope>NUCLEOTIDE SEQUENCE [LARGE SCALE GENOMIC DNA]</scope>
    <source>
        <tissue evidence="1">Leaf</tissue>
    </source>
</reference>
<dbReference type="EMBL" id="DUZY01000004">
    <property type="protein sequence ID" value="DAD37342.1"/>
    <property type="molecule type" value="Genomic_DNA"/>
</dbReference>
<dbReference type="AlphaFoldDB" id="A0A822YXD3"/>
<protein>
    <submittedName>
        <fullName evidence="1">Uncharacterized protein</fullName>
    </submittedName>
</protein>
<sequence length="57" mass="6493">MGRGKRESEGEAKGSLRLLFQFRERECRDLISIQGEKDNPLFLSENREKAPVSVLTA</sequence>
<comment type="caution">
    <text evidence="1">The sequence shown here is derived from an EMBL/GenBank/DDBJ whole genome shotgun (WGS) entry which is preliminary data.</text>
</comment>
<keyword evidence="2" id="KW-1185">Reference proteome</keyword>
<dbReference type="Proteomes" id="UP000607653">
    <property type="component" value="Unassembled WGS sequence"/>
</dbReference>
<organism evidence="1 2">
    <name type="scientific">Nelumbo nucifera</name>
    <name type="common">Sacred lotus</name>
    <dbReference type="NCBI Taxonomy" id="4432"/>
    <lineage>
        <taxon>Eukaryota</taxon>
        <taxon>Viridiplantae</taxon>
        <taxon>Streptophyta</taxon>
        <taxon>Embryophyta</taxon>
        <taxon>Tracheophyta</taxon>
        <taxon>Spermatophyta</taxon>
        <taxon>Magnoliopsida</taxon>
        <taxon>Proteales</taxon>
        <taxon>Nelumbonaceae</taxon>
        <taxon>Nelumbo</taxon>
    </lineage>
</organism>
<gene>
    <name evidence="1" type="ORF">HUJ06_007983</name>
</gene>
<name>A0A822YXD3_NELNU</name>
<evidence type="ECO:0000313" key="1">
    <source>
        <dbReference type="EMBL" id="DAD37342.1"/>
    </source>
</evidence>
<accession>A0A822YXD3</accession>